<dbReference type="InterPro" id="IPR000242">
    <property type="entry name" value="PTP_cat"/>
</dbReference>
<name>A0A0N4XZ48_NIPBR</name>
<dbReference type="Gene3D" id="3.90.190.10">
    <property type="entry name" value="Protein tyrosine phosphatase superfamily"/>
    <property type="match status" value="2"/>
</dbReference>
<dbReference type="PROSITE" id="PS50055">
    <property type="entry name" value="TYR_PHOSPHATASE_PTP"/>
    <property type="match status" value="1"/>
</dbReference>
<dbReference type="PROSITE" id="PS00383">
    <property type="entry name" value="TYR_PHOSPHATASE_1"/>
    <property type="match status" value="1"/>
</dbReference>
<dbReference type="PROSITE" id="PS50056">
    <property type="entry name" value="TYR_PHOSPHATASE_2"/>
    <property type="match status" value="1"/>
</dbReference>
<dbReference type="OMA" id="FATMKRF"/>
<keyword evidence="4" id="KW-1185">Reference proteome</keyword>
<sequence>MNFVVATLKKGPNGLIEDFRKMKRTNDFTKMTEFVQQNAKGKNRYKDVGCLDNNRVILTMGNCPYIHANYVSTPENPKRFICTQAPLPATCEDFWYMVVQESSEVIIMLCNFIEQLQFPFETPIKIEVTHLEVTVGGQTHPCTHYHWVDWPDRCVPAADSAPLYLLNLFAKIKTPIVIHCSAGIGRTGSMVLLQNAMEVLLRGEVLNEMNVYLEEVRKQRNNSVQTDQQYLYVHQVLLMYLRTAAYLPDSILAGLDAFTAAYNTATSGF</sequence>
<dbReference type="InterPro" id="IPR052782">
    <property type="entry name" value="Oocyte-zygote_transition_reg"/>
</dbReference>
<dbReference type="AlphaFoldDB" id="A0A0N4XZ48"/>
<dbReference type="CDD" id="cd00047">
    <property type="entry name" value="PTPc"/>
    <property type="match status" value="1"/>
</dbReference>
<dbReference type="GO" id="GO:0004725">
    <property type="term" value="F:protein tyrosine phosphatase activity"/>
    <property type="evidence" value="ECO:0007669"/>
    <property type="project" value="InterPro"/>
</dbReference>
<dbReference type="InterPro" id="IPR003595">
    <property type="entry name" value="Tyr_Pase_cat"/>
</dbReference>
<reference evidence="3 4" key="2">
    <citation type="submission" date="2018-11" db="EMBL/GenBank/DDBJ databases">
        <authorList>
            <consortium name="Pathogen Informatics"/>
        </authorList>
    </citation>
    <scope>NUCLEOTIDE SEQUENCE [LARGE SCALE GENOMIC DNA]</scope>
</reference>
<dbReference type="Pfam" id="PF00102">
    <property type="entry name" value="Y_phosphatase"/>
    <property type="match status" value="2"/>
</dbReference>
<evidence type="ECO:0000313" key="5">
    <source>
        <dbReference type="WBParaSite" id="NBR_0000841301-mRNA-1"/>
    </source>
</evidence>
<accession>A0A0N4XZ48</accession>
<feature type="domain" description="Tyrosine specific protein phosphatases" evidence="2">
    <location>
        <begin position="175"/>
        <end position="231"/>
    </location>
</feature>
<gene>
    <name evidence="3" type="ORF">NBR_LOCUS8414</name>
</gene>
<dbReference type="InterPro" id="IPR000387">
    <property type="entry name" value="Tyr_Pase_dom"/>
</dbReference>
<evidence type="ECO:0000313" key="4">
    <source>
        <dbReference type="Proteomes" id="UP000271162"/>
    </source>
</evidence>
<dbReference type="STRING" id="27835.A0A0N4XZ48"/>
<evidence type="ECO:0000313" key="3">
    <source>
        <dbReference type="EMBL" id="VDL72003.1"/>
    </source>
</evidence>
<protein>
    <submittedName>
        <fullName evidence="5">Protein-tyrosine phosphatase</fullName>
    </submittedName>
</protein>
<dbReference type="EMBL" id="UYSL01020002">
    <property type="protein sequence ID" value="VDL72003.1"/>
    <property type="molecule type" value="Genomic_DNA"/>
</dbReference>
<dbReference type="InterPro" id="IPR016130">
    <property type="entry name" value="Tyr_Pase_AS"/>
</dbReference>
<dbReference type="PANTHER" id="PTHR46163">
    <property type="entry name" value="TYROSINE-PROTEIN PHOSPHATASE-RELATED"/>
    <property type="match status" value="1"/>
</dbReference>
<dbReference type="InterPro" id="IPR029021">
    <property type="entry name" value="Prot-tyrosine_phosphatase-like"/>
</dbReference>
<evidence type="ECO:0000259" key="2">
    <source>
        <dbReference type="PROSITE" id="PS50056"/>
    </source>
</evidence>
<proteinExistence type="predicted"/>
<dbReference type="SMART" id="SM00404">
    <property type="entry name" value="PTPc_motif"/>
    <property type="match status" value="1"/>
</dbReference>
<evidence type="ECO:0000259" key="1">
    <source>
        <dbReference type="PROSITE" id="PS50055"/>
    </source>
</evidence>
<feature type="domain" description="Tyrosine-protein phosphatase" evidence="1">
    <location>
        <begin position="15"/>
        <end position="240"/>
    </location>
</feature>
<dbReference type="SMART" id="SM00194">
    <property type="entry name" value="PTPc"/>
    <property type="match status" value="1"/>
</dbReference>
<dbReference type="PRINTS" id="PR00700">
    <property type="entry name" value="PRTYPHPHTASE"/>
</dbReference>
<dbReference type="WBParaSite" id="NBR_0000841301-mRNA-1">
    <property type="protein sequence ID" value="NBR_0000841301-mRNA-1"/>
    <property type="gene ID" value="NBR_0000841301"/>
</dbReference>
<dbReference type="SUPFAM" id="SSF52799">
    <property type="entry name" value="(Phosphotyrosine protein) phosphatases II"/>
    <property type="match status" value="1"/>
</dbReference>
<dbReference type="Proteomes" id="UP000271162">
    <property type="component" value="Unassembled WGS sequence"/>
</dbReference>
<organism evidence="5">
    <name type="scientific">Nippostrongylus brasiliensis</name>
    <name type="common">Rat hookworm</name>
    <dbReference type="NCBI Taxonomy" id="27835"/>
    <lineage>
        <taxon>Eukaryota</taxon>
        <taxon>Metazoa</taxon>
        <taxon>Ecdysozoa</taxon>
        <taxon>Nematoda</taxon>
        <taxon>Chromadorea</taxon>
        <taxon>Rhabditida</taxon>
        <taxon>Rhabditina</taxon>
        <taxon>Rhabditomorpha</taxon>
        <taxon>Strongyloidea</taxon>
        <taxon>Heligmosomidae</taxon>
        <taxon>Nippostrongylus</taxon>
    </lineage>
</organism>
<dbReference type="PANTHER" id="PTHR46163:SF19">
    <property type="entry name" value="PROTEIN-TYROSINE PHOSPHATASE"/>
    <property type="match status" value="1"/>
</dbReference>
<reference evidence="5" key="1">
    <citation type="submission" date="2017-02" db="UniProtKB">
        <authorList>
            <consortium name="WormBaseParasite"/>
        </authorList>
    </citation>
    <scope>IDENTIFICATION</scope>
</reference>